<dbReference type="InterPro" id="IPR004358">
    <property type="entry name" value="Sig_transdc_His_kin-like_C"/>
</dbReference>
<evidence type="ECO:0000256" key="2">
    <source>
        <dbReference type="ARBA" id="ARBA00012438"/>
    </source>
</evidence>
<evidence type="ECO:0000259" key="6">
    <source>
        <dbReference type="Pfam" id="PF02518"/>
    </source>
</evidence>
<evidence type="ECO:0000313" key="7">
    <source>
        <dbReference type="EMBL" id="QTR05946.1"/>
    </source>
</evidence>
<evidence type="ECO:0000256" key="4">
    <source>
        <dbReference type="ARBA" id="ARBA00022777"/>
    </source>
</evidence>
<dbReference type="SUPFAM" id="SSF55874">
    <property type="entry name" value="ATPase domain of HSP90 chaperone/DNA topoisomerase II/histidine kinase"/>
    <property type="match status" value="1"/>
</dbReference>
<dbReference type="Pfam" id="PF02518">
    <property type="entry name" value="HATPase_c"/>
    <property type="match status" value="1"/>
</dbReference>
<accession>A0A8T8I5A6</accession>
<dbReference type="InterPro" id="IPR050736">
    <property type="entry name" value="Sensor_HK_Regulatory"/>
</dbReference>
<sequence length="49" mass="5501">ITVRLSTVDGRTVLEVLDDGPGIPPEDRERIFDRFTRLDDARTRDTGGT</sequence>
<dbReference type="EMBL" id="CP072788">
    <property type="protein sequence ID" value="QTR05946.1"/>
    <property type="molecule type" value="Genomic_DNA"/>
</dbReference>
<dbReference type="Gene3D" id="3.30.565.10">
    <property type="entry name" value="Histidine kinase-like ATPase, C-terminal domain"/>
    <property type="match status" value="1"/>
</dbReference>
<dbReference type="PRINTS" id="PR00344">
    <property type="entry name" value="BCTRLSENSOR"/>
</dbReference>
<dbReference type="InterPro" id="IPR003594">
    <property type="entry name" value="HATPase_dom"/>
</dbReference>
<feature type="non-terminal residue" evidence="7">
    <location>
        <position position="49"/>
    </location>
</feature>
<dbReference type="AlphaFoldDB" id="A0A8T8I5A6"/>
<reference evidence="7" key="1">
    <citation type="submission" date="2021-04" db="EMBL/GenBank/DDBJ databases">
        <title>Saccharothrix algeriensis WGS.</title>
        <authorList>
            <person name="Stuskova K."/>
            <person name="Hakalova E."/>
            <person name="Tebbal A.B."/>
            <person name="Eichmeier A."/>
        </authorList>
    </citation>
    <scope>NUCLEOTIDE SEQUENCE</scope>
    <source>
        <strain evidence="7">NRRL B-24137</strain>
    </source>
</reference>
<dbReference type="PANTHER" id="PTHR43711:SF1">
    <property type="entry name" value="HISTIDINE KINASE 1"/>
    <property type="match status" value="1"/>
</dbReference>
<evidence type="ECO:0000256" key="3">
    <source>
        <dbReference type="ARBA" id="ARBA00022679"/>
    </source>
</evidence>
<feature type="non-terminal residue" evidence="7">
    <location>
        <position position="1"/>
    </location>
</feature>
<dbReference type="GO" id="GO:0000160">
    <property type="term" value="P:phosphorelay signal transduction system"/>
    <property type="evidence" value="ECO:0007669"/>
    <property type="project" value="UniProtKB-KW"/>
</dbReference>
<evidence type="ECO:0000256" key="5">
    <source>
        <dbReference type="ARBA" id="ARBA00023012"/>
    </source>
</evidence>
<dbReference type="PANTHER" id="PTHR43711">
    <property type="entry name" value="TWO-COMPONENT HISTIDINE KINASE"/>
    <property type="match status" value="1"/>
</dbReference>
<evidence type="ECO:0000313" key="8">
    <source>
        <dbReference type="Proteomes" id="UP000671828"/>
    </source>
</evidence>
<keyword evidence="3" id="KW-0808">Transferase</keyword>
<dbReference type="EC" id="2.7.13.3" evidence="2"/>
<comment type="catalytic activity">
    <reaction evidence="1">
        <text>ATP + protein L-histidine = ADP + protein N-phospho-L-histidine.</text>
        <dbReference type="EC" id="2.7.13.3"/>
    </reaction>
</comment>
<keyword evidence="4 7" id="KW-0418">Kinase</keyword>
<keyword evidence="5" id="KW-0902">Two-component regulatory system</keyword>
<organism evidence="7 8">
    <name type="scientific">Saccharothrix algeriensis</name>
    <dbReference type="NCBI Taxonomy" id="173560"/>
    <lineage>
        <taxon>Bacteria</taxon>
        <taxon>Bacillati</taxon>
        <taxon>Actinomycetota</taxon>
        <taxon>Actinomycetes</taxon>
        <taxon>Pseudonocardiales</taxon>
        <taxon>Pseudonocardiaceae</taxon>
        <taxon>Saccharothrix</taxon>
    </lineage>
</organism>
<dbReference type="InterPro" id="IPR036890">
    <property type="entry name" value="HATPase_C_sf"/>
</dbReference>
<name>A0A8T8I5A6_9PSEU</name>
<evidence type="ECO:0000256" key="1">
    <source>
        <dbReference type="ARBA" id="ARBA00000085"/>
    </source>
</evidence>
<gene>
    <name evidence="7" type="ORF">J7S33_03420</name>
</gene>
<dbReference type="Proteomes" id="UP000671828">
    <property type="component" value="Chromosome"/>
</dbReference>
<dbReference type="GO" id="GO:0004673">
    <property type="term" value="F:protein histidine kinase activity"/>
    <property type="evidence" value="ECO:0007669"/>
    <property type="project" value="UniProtKB-EC"/>
</dbReference>
<protein>
    <recommendedName>
        <fullName evidence="2">histidine kinase</fullName>
        <ecNumber evidence="2">2.7.13.3</ecNumber>
    </recommendedName>
</protein>
<feature type="domain" description="Histidine kinase/HSP90-like ATPase" evidence="6">
    <location>
        <begin position="1"/>
        <end position="49"/>
    </location>
</feature>
<proteinExistence type="predicted"/>